<keyword evidence="1" id="KW-0175">Coiled coil</keyword>
<sequence length="1123" mass="121295">MHGVYGKFKQQRDSLQAEISRRGTEIASLRSDGEGLHLQIEALTSDVSAGKELLERKRVKKRRWKTLQMQQQQQCDFLRSSLEERERMISELAARLEPLEVDVTVLMADRGRRSSGLGDDGEDISVSSDQGGDIDVMAEQQSWDEVASLILELSARLEQQQRAVEAARREYETARASFYESPTEESRKTVLLGIEAVLAKLRVERAETEADLSRLRDRQVTIQGRIAAYENAAFKRRMRALERRTGKGLLDQQSAASTVAQNRAARLEMDYIKTEAEMRDLADKLKKTIEYKVELERQVAQYKNMVGFLQAEVSSLSRERDALKANLQEVDGKIERLTSDVAEAQSAVGVTSKRLEAKYEAEKREALAQAMDRQKQLETKVAVCEARIKELDTVCNFATEALRRFLAAHLQQLELSLPPSFLWHINRPPPLQFALLACSGKAAAAAADGGGHGRGGSAGSIGSSLSAVGGGPPPPPSMSVALGKVRYITNFDFECDTVLGFMASCWSFDVTLVTISQIYVDKLQADLRAEDGLLGGVAGPRHSLESVMYEFFTVRYGCRQASELHLGAFLAAVRKYRIQHAKVRTFARLIGLPEPPPSTPTSIVMEAEDPLNHGPLPPPAVEFYLSLLNRVHARAGPLIAEAAEGFSLVKSKVLSRMAREFLRGSYSTTRDDVAATSDYIRHMALNDDEKAIDLELALEVMLRSFVLQYNDDLELLCATFRSSFEVGAAASSAAAGSGNNQTSSMSTATSPPAVRRLVTPDDLTMFLRQVNAEKAAALPPQRVVALYVEACRAAGPYSENLGREICRAVLNSGFVGISTHVTRHEPMRALPPYDEFELLEESWRLMRVAVEQQVAVIKSHSEIKCDVLSYIDLARRVDELIGGREAALPAWTTYRRLMTTYCGLREAVDAVLPFDPPINTSRRGARPGHGGSGTADGTADGERSTGHGGGGEGGGGGGGGEEGGDHQSGDEGAEASGGGSSRDISPLARRGRSLRNISHKSMGAALSRSSSSGDLVPGGPGGGGEGGGAQTGEVRRVGKLLLPRGATMNHEGGPTTTTTTTITSSVSGPVRGPSHGQSRNLLPLSARTPGPDGDGGGDSSGPEQLNASLIKLQFNSGGKKPRG</sequence>
<dbReference type="EMBL" id="GL378345">
    <property type="protein sequence ID" value="EFJ47416.1"/>
    <property type="molecule type" value="Genomic_DNA"/>
</dbReference>
<evidence type="ECO:0000256" key="2">
    <source>
        <dbReference type="SAM" id="MobiDB-lite"/>
    </source>
</evidence>
<dbReference type="PANTHER" id="PTHR34894">
    <property type="entry name" value="SAM-DEPENDENT METHYLTRANSFERASE RSMI, CONSERVED SITE"/>
    <property type="match status" value="1"/>
</dbReference>
<dbReference type="GeneID" id="9615604"/>
<protein>
    <recommendedName>
        <fullName evidence="5">Flagellar associated protein</fullName>
    </recommendedName>
</protein>
<evidence type="ECO:0000313" key="3">
    <source>
        <dbReference type="EMBL" id="EFJ47416.1"/>
    </source>
</evidence>
<evidence type="ECO:0008006" key="5">
    <source>
        <dbReference type="Google" id="ProtNLM"/>
    </source>
</evidence>
<feature type="region of interest" description="Disordered" evidence="2">
    <location>
        <begin position="914"/>
        <end position="1123"/>
    </location>
</feature>
<dbReference type="InParanoid" id="D8TYL4"/>
<dbReference type="STRING" id="3068.D8TYL4"/>
<feature type="compositionally biased region" description="Gly residues" evidence="2">
    <location>
        <begin position="946"/>
        <end position="961"/>
    </location>
</feature>
<dbReference type="RefSeq" id="XP_002951605.1">
    <property type="nucleotide sequence ID" value="XM_002951559.1"/>
</dbReference>
<dbReference type="Proteomes" id="UP000001058">
    <property type="component" value="Unassembled WGS sequence"/>
</dbReference>
<reference evidence="3 4" key="1">
    <citation type="journal article" date="2010" name="Science">
        <title>Genomic analysis of organismal complexity in the multicellular green alga Volvox carteri.</title>
        <authorList>
            <person name="Prochnik S.E."/>
            <person name="Umen J."/>
            <person name="Nedelcu A.M."/>
            <person name="Hallmann A."/>
            <person name="Miller S.M."/>
            <person name="Nishii I."/>
            <person name="Ferris P."/>
            <person name="Kuo A."/>
            <person name="Mitros T."/>
            <person name="Fritz-Laylin L.K."/>
            <person name="Hellsten U."/>
            <person name="Chapman J."/>
            <person name="Simakov O."/>
            <person name="Rensing S.A."/>
            <person name="Terry A."/>
            <person name="Pangilinan J."/>
            <person name="Kapitonov V."/>
            <person name="Jurka J."/>
            <person name="Salamov A."/>
            <person name="Shapiro H."/>
            <person name="Schmutz J."/>
            <person name="Grimwood J."/>
            <person name="Lindquist E."/>
            <person name="Lucas S."/>
            <person name="Grigoriev I.V."/>
            <person name="Schmitt R."/>
            <person name="Kirk D."/>
            <person name="Rokhsar D.S."/>
        </authorList>
    </citation>
    <scope>NUCLEOTIDE SEQUENCE [LARGE SCALE GENOMIC DNA]</scope>
    <source>
        <strain evidence="4">f. Nagariensis / Eve</strain>
    </source>
</reference>
<dbReference type="SUPFAM" id="SSF90257">
    <property type="entry name" value="Myosin rod fragments"/>
    <property type="match status" value="1"/>
</dbReference>
<accession>D8TYL4</accession>
<dbReference type="KEGG" id="vcn:VOLCADRAFT_105140"/>
<gene>
    <name evidence="3" type="ORF">VOLCADRAFT_105140</name>
</gene>
<dbReference type="AlphaFoldDB" id="D8TYL4"/>
<proteinExistence type="predicted"/>
<keyword evidence="4" id="KW-1185">Reference proteome</keyword>
<feature type="compositionally biased region" description="Gly residues" evidence="2">
    <location>
        <begin position="1016"/>
        <end position="1030"/>
    </location>
</feature>
<dbReference type="OrthoDB" id="534573at2759"/>
<feature type="region of interest" description="Disordered" evidence="2">
    <location>
        <begin position="734"/>
        <end position="753"/>
    </location>
</feature>
<feature type="coiled-coil region" evidence="1">
    <location>
        <begin position="150"/>
        <end position="218"/>
    </location>
</feature>
<dbReference type="PANTHER" id="PTHR34894:SF5">
    <property type="entry name" value="EF-HAND DOMAIN-CONTAINING PROTEIN"/>
    <property type="match status" value="1"/>
</dbReference>
<organism evidence="4">
    <name type="scientific">Volvox carteri f. nagariensis</name>
    <dbReference type="NCBI Taxonomy" id="3068"/>
    <lineage>
        <taxon>Eukaryota</taxon>
        <taxon>Viridiplantae</taxon>
        <taxon>Chlorophyta</taxon>
        <taxon>core chlorophytes</taxon>
        <taxon>Chlorophyceae</taxon>
        <taxon>CS clade</taxon>
        <taxon>Chlamydomonadales</taxon>
        <taxon>Volvocaceae</taxon>
        <taxon>Volvox</taxon>
    </lineage>
</organism>
<name>D8TYL4_VOLCA</name>
<feature type="coiled-coil region" evidence="1">
    <location>
        <begin position="264"/>
        <end position="387"/>
    </location>
</feature>
<evidence type="ECO:0000313" key="4">
    <source>
        <dbReference type="Proteomes" id="UP000001058"/>
    </source>
</evidence>
<dbReference type="Gene3D" id="1.10.287.1490">
    <property type="match status" value="1"/>
</dbReference>
<evidence type="ECO:0000256" key="1">
    <source>
        <dbReference type="SAM" id="Coils"/>
    </source>
</evidence>